<protein>
    <submittedName>
        <fullName evidence="1">Uncharacterized protein</fullName>
    </submittedName>
</protein>
<gene>
    <name evidence="1" type="ORF">EGYM00163_LOCUS17200</name>
    <name evidence="2" type="ORF">EGYM00163_LOCUS17201</name>
</gene>
<proteinExistence type="predicted"/>
<dbReference type="EMBL" id="HBJA01048667">
    <property type="protein sequence ID" value="CAE0806075.1"/>
    <property type="molecule type" value="Transcribed_RNA"/>
</dbReference>
<reference evidence="1" key="1">
    <citation type="submission" date="2021-01" db="EMBL/GenBank/DDBJ databases">
        <authorList>
            <person name="Corre E."/>
            <person name="Pelletier E."/>
            <person name="Niang G."/>
            <person name="Scheremetjew M."/>
            <person name="Finn R."/>
            <person name="Kale V."/>
            <person name="Holt S."/>
            <person name="Cochrane G."/>
            <person name="Meng A."/>
            <person name="Brown T."/>
            <person name="Cohen L."/>
        </authorList>
    </citation>
    <scope>NUCLEOTIDE SEQUENCE</scope>
    <source>
        <strain evidence="1">CCMP1594</strain>
    </source>
</reference>
<organism evidence="1">
    <name type="scientific">Eutreptiella gymnastica</name>
    <dbReference type="NCBI Taxonomy" id="73025"/>
    <lineage>
        <taxon>Eukaryota</taxon>
        <taxon>Discoba</taxon>
        <taxon>Euglenozoa</taxon>
        <taxon>Euglenida</taxon>
        <taxon>Spirocuta</taxon>
        <taxon>Euglenophyceae</taxon>
        <taxon>Eutreptiales</taxon>
        <taxon>Eutreptiaceae</taxon>
        <taxon>Eutreptiella</taxon>
    </lineage>
</organism>
<evidence type="ECO:0000313" key="2">
    <source>
        <dbReference type="EMBL" id="CAE0806075.1"/>
    </source>
</evidence>
<dbReference type="AlphaFoldDB" id="A0A6T1Y682"/>
<dbReference type="EMBL" id="HBJA01048666">
    <property type="protein sequence ID" value="CAE0806074.1"/>
    <property type="molecule type" value="Transcribed_RNA"/>
</dbReference>
<sequence length="223" mass="24188">MLFGGPSLGALHERRHRARVRVCMQSHGLGYRLMCVEFVQVHVSPIVPRSRTEATQRPTAVYPWRACWSPLTRQGGAGSVQSEGWSGSQPLLPTGHDWLAFDSSGPAPCEGHSAWPLKTSEGFCIRRGLAPFGPPLSCGLAGSDPVQAGRHLLGGPPQQRRLVVWYTPHQLDSSPSRGTHTYRGLLGDTAPRLFVDVRTCRQICAAAGGTSLRSPCLRSFTPT</sequence>
<accession>A0A6T1Y682</accession>
<name>A0A6T1Y682_9EUGL</name>
<evidence type="ECO:0000313" key="1">
    <source>
        <dbReference type="EMBL" id="CAE0806074.1"/>
    </source>
</evidence>